<comment type="subunit">
    <text evidence="14">At low DSF concentrations, interacts with RpfF.</text>
</comment>
<sequence length="826" mass="93895">MFSSVLFRRIFFPILLIIMVFSITIYFFSVPLIKQTFYEAEENSARTILDNVFELVKSEYLSIEAYNKSALELYKRQLKNITLIQEAFLKTKYNKYKQGLLTEAEAKRSALEELRTFRYGPGGIDYLWVSDYNSVLISHPDPELQNADFSNVRDVRGALIVPPMVKVALEKNEGYTSYWWRRLGQETHIEKLTYSKHFPEWKWVIGTGVYIDDVEAEVSFRKEKMIEELRQILHGIKIARTGYMYIFDSKKNLIVHPNPNIENTNVSNLLDPVTQKPILEELIEASKKPGHKLYYKWDKPGENGNYIYDKISWVKYFKGFDWYIASSVYIEELNSSAAKLRNLILGVTVIVLLLTIGAAGLVLKKVLVPIRSLSNAAEKVMGGDLSVRCDIEDKDEIGVLAATFNKMISQLNENITDLDRKVRERTDELVTINDQLKQAKEAAEAASRAKTEFLANMSHEIRTPMNAIVGMAELLQETSLNPEQQRYIKALSSAGENLLSIINDILDISKVEAGHLELETVDFELTAVMEKTYEITTHWAHDKRIELTCQMKGEVPVQLRGDPVRLNQVLLNLIGNAVKFTEAGEVLVEVKQHHFNPEASVVELLFSVSDTGIGIPSEKVDHIFKSFTQIDASTTRKYGGTGLGLSISKQLVELMGGRIWVESRLGRGSTFYFTAKFAVPTEPIEAVSKPSIDAEDLKPLRILLVEDTEDNRLLIQSFLKKTPCQIDIAENGEIAVEKFKCDRYDLVLMDMQMPVMDGYTATREIRKWEQEKEVKATPVVALTAYASKEEVQKSLDAGCDLHLAKPIRKAKIIETLINIPIWMKTS</sequence>
<dbReference type="CDD" id="cd06225">
    <property type="entry name" value="HAMP"/>
    <property type="match status" value="1"/>
</dbReference>
<evidence type="ECO:0000256" key="4">
    <source>
        <dbReference type="ARBA" id="ARBA00022475"/>
    </source>
</evidence>
<keyword evidence="13 18" id="KW-0472">Membrane</keyword>
<keyword evidence="11 18" id="KW-1133">Transmembrane helix</keyword>
<dbReference type="InterPro" id="IPR003661">
    <property type="entry name" value="HisK_dim/P_dom"/>
</dbReference>
<dbReference type="PROSITE" id="PS50109">
    <property type="entry name" value="HIS_KIN"/>
    <property type="match status" value="1"/>
</dbReference>
<dbReference type="InterPro" id="IPR011006">
    <property type="entry name" value="CheY-like_superfamily"/>
</dbReference>
<feature type="domain" description="Histidine kinase" evidence="19">
    <location>
        <begin position="456"/>
        <end position="679"/>
    </location>
</feature>
<dbReference type="InterPro" id="IPR003660">
    <property type="entry name" value="HAMP_dom"/>
</dbReference>
<dbReference type="CDD" id="cd16922">
    <property type="entry name" value="HATPase_EvgS-ArcB-TorS-like"/>
    <property type="match status" value="1"/>
</dbReference>
<feature type="domain" description="HAMP" evidence="21">
    <location>
        <begin position="364"/>
        <end position="416"/>
    </location>
</feature>
<keyword evidence="10" id="KW-0067">ATP-binding</keyword>
<dbReference type="InterPro" id="IPR004010">
    <property type="entry name" value="Double_Cache_2"/>
</dbReference>
<dbReference type="Pfam" id="PF00672">
    <property type="entry name" value="HAMP"/>
    <property type="match status" value="1"/>
</dbReference>
<keyword evidence="8" id="KW-0547">Nucleotide-binding</keyword>
<comment type="caution">
    <text evidence="22">The sequence shown here is derived from an EMBL/GenBank/DDBJ whole genome shotgun (WGS) entry which is preliminary data.</text>
</comment>
<dbReference type="PROSITE" id="PS50110">
    <property type="entry name" value="RESPONSE_REGULATORY"/>
    <property type="match status" value="1"/>
</dbReference>
<dbReference type="SMART" id="SM01049">
    <property type="entry name" value="Cache_2"/>
    <property type="match status" value="2"/>
</dbReference>
<dbReference type="Gene3D" id="3.30.565.10">
    <property type="entry name" value="Histidine kinase-like ATPase, C-terminal domain"/>
    <property type="match status" value="1"/>
</dbReference>
<dbReference type="SMART" id="SM00388">
    <property type="entry name" value="HisKA"/>
    <property type="match status" value="1"/>
</dbReference>
<evidence type="ECO:0000256" key="16">
    <source>
        <dbReference type="PROSITE-ProRule" id="PRU00169"/>
    </source>
</evidence>
<dbReference type="CDD" id="cd17546">
    <property type="entry name" value="REC_hyHK_CKI1_RcsC-like"/>
    <property type="match status" value="1"/>
</dbReference>
<dbReference type="SUPFAM" id="SSF158472">
    <property type="entry name" value="HAMP domain-like"/>
    <property type="match status" value="1"/>
</dbReference>
<evidence type="ECO:0000313" key="23">
    <source>
        <dbReference type="Proteomes" id="UP000605201"/>
    </source>
</evidence>
<dbReference type="FunFam" id="1.10.287.130:FF:000002">
    <property type="entry name" value="Two-component osmosensing histidine kinase"/>
    <property type="match status" value="1"/>
</dbReference>
<evidence type="ECO:0000256" key="18">
    <source>
        <dbReference type="SAM" id="Phobius"/>
    </source>
</evidence>
<keyword evidence="5 16" id="KW-0597">Phosphoprotein</keyword>
<feature type="coiled-coil region" evidence="17">
    <location>
        <begin position="401"/>
        <end position="456"/>
    </location>
</feature>
<evidence type="ECO:0000256" key="2">
    <source>
        <dbReference type="ARBA" id="ARBA00004651"/>
    </source>
</evidence>
<dbReference type="InterPro" id="IPR036097">
    <property type="entry name" value="HisK_dim/P_sf"/>
</dbReference>
<evidence type="ECO:0000259" key="20">
    <source>
        <dbReference type="PROSITE" id="PS50110"/>
    </source>
</evidence>
<dbReference type="Gene3D" id="1.10.287.130">
    <property type="match status" value="1"/>
</dbReference>
<keyword evidence="4" id="KW-1003">Cell membrane</keyword>
<dbReference type="InterPro" id="IPR033480">
    <property type="entry name" value="sCache_2"/>
</dbReference>
<feature type="domain" description="Response regulatory" evidence="20">
    <location>
        <begin position="701"/>
        <end position="820"/>
    </location>
</feature>
<dbReference type="Proteomes" id="UP000605201">
    <property type="component" value="Unassembled WGS sequence"/>
</dbReference>
<gene>
    <name evidence="22" type="ORF">H8D96_11700</name>
</gene>
<dbReference type="InterPro" id="IPR005467">
    <property type="entry name" value="His_kinase_dom"/>
</dbReference>
<dbReference type="EMBL" id="JACNIG010000233">
    <property type="protein sequence ID" value="MBC8432568.1"/>
    <property type="molecule type" value="Genomic_DNA"/>
</dbReference>
<evidence type="ECO:0000256" key="3">
    <source>
        <dbReference type="ARBA" id="ARBA00012438"/>
    </source>
</evidence>
<dbReference type="FunFam" id="3.30.565.10:FF:000010">
    <property type="entry name" value="Sensor histidine kinase RcsC"/>
    <property type="match status" value="1"/>
</dbReference>
<evidence type="ECO:0000256" key="10">
    <source>
        <dbReference type="ARBA" id="ARBA00022840"/>
    </source>
</evidence>
<dbReference type="GO" id="GO:0005886">
    <property type="term" value="C:plasma membrane"/>
    <property type="evidence" value="ECO:0007669"/>
    <property type="project" value="UniProtKB-SubCell"/>
</dbReference>
<evidence type="ECO:0000256" key="5">
    <source>
        <dbReference type="ARBA" id="ARBA00022553"/>
    </source>
</evidence>
<evidence type="ECO:0000313" key="22">
    <source>
        <dbReference type="EMBL" id="MBC8432568.1"/>
    </source>
</evidence>
<evidence type="ECO:0000256" key="15">
    <source>
        <dbReference type="ARBA" id="ARBA00068150"/>
    </source>
</evidence>
<keyword evidence="12" id="KW-0902">Two-component regulatory system</keyword>
<evidence type="ECO:0000256" key="9">
    <source>
        <dbReference type="ARBA" id="ARBA00022777"/>
    </source>
</evidence>
<dbReference type="InterPro" id="IPR001789">
    <property type="entry name" value="Sig_transdc_resp-reg_receiver"/>
</dbReference>
<protein>
    <recommendedName>
        <fullName evidence="15">Sensory/regulatory protein RpfC</fullName>
        <ecNumber evidence="3">2.7.13.3</ecNumber>
    </recommendedName>
</protein>
<dbReference type="CDD" id="cd12912">
    <property type="entry name" value="PDC2_MCP_like"/>
    <property type="match status" value="1"/>
</dbReference>
<proteinExistence type="predicted"/>
<name>A0A8J6NUE1_9BACT</name>
<organism evidence="22 23">
    <name type="scientific">Candidatus Desulfatibia vada</name>
    <dbReference type="NCBI Taxonomy" id="2841696"/>
    <lineage>
        <taxon>Bacteria</taxon>
        <taxon>Pseudomonadati</taxon>
        <taxon>Thermodesulfobacteriota</taxon>
        <taxon>Desulfobacteria</taxon>
        <taxon>Desulfobacterales</taxon>
        <taxon>Desulfobacterales incertae sedis</taxon>
        <taxon>Candidatus Desulfatibia</taxon>
    </lineage>
</organism>
<comment type="catalytic activity">
    <reaction evidence="1">
        <text>ATP + protein L-histidine = ADP + protein N-phospho-L-histidine.</text>
        <dbReference type="EC" id="2.7.13.3"/>
    </reaction>
</comment>
<feature type="modified residue" description="4-aspartylphosphate" evidence="16">
    <location>
        <position position="750"/>
    </location>
</feature>
<dbReference type="Gene3D" id="3.40.50.2300">
    <property type="match status" value="1"/>
</dbReference>
<dbReference type="Pfam" id="PF02518">
    <property type="entry name" value="HATPase_c"/>
    <property type="match status" value="1"/>
</dbReference>
<evidence type="ECO:0000256" key="13">
    <source>
        <dbReference type="ARBA" id="ARBA00023136"/>
    </source>
</evidence>
<dbReference type="AlphaFoldDB" id="A0A8J6NUE1"/>
<keyword evidence="17" id="KW-0175">Coiled coil</keyword>
<dbReference type="CDD" id="cd00082">
    <property type="entry name" value="HisKA"/>
    <property type="match status" value="1"/>
</dbReference>
<dbReference type="EC" id="2.7.13.3" evidence="3"/>
<dbReference type="SMART" id="SM00304">
    <property type="entry name" value="HAMP"/>
    <property type="match status" value="1"/>
</dbReference>
<dbReference type="InterPro" id="IPR004358">
    <property type="entry name" value="Sig_transdc_His_kin-like_C"/>
</dbReference>
<evidence type="ECO:0000256" key="1">
    <source>
        <dbReference type="ARBA" id="ARBA00000085"/>
    </source>
</evidence>
<evidence type="ECO:0000256" key="7">
    <source>
        <dbReference type="ARBA" id="ARBA00022692"/>
    </source>
</evidence>
<dbReference type="Gene3D" id="3.30.450.20">
    <property type="entry name" value="PAS domain"/>
    <property type="match status" value="2"/>
</dbReference>
<evidence type="ECO:0000256" key="11">
    <source>
        <dbReference type="ARBA" id="ARBA00022989"/>
    </source>
</evidence>
<evidence type="ECO:0000256" key="12">
    <source>
        <dbReference type="ARBA" id="ARBA00023012"/>
    </source>
</evidence>
<dbReference type="SMART" id="SM00387">
    <property type="entry name" value="HATPase_c"/>
    <property type="match status" value="1"/>
</dbReference>
<dbReference type="PANTHER" id="PTHR45339">
    <property type="entry name" value="HYBRID SIGNAL TRANSDUCTION HISTIDINE KINASE J"/>
    <property type="match status" value="1"/>
</dbReference>
<evidence type="ECO:0000259" key="21">
    <source>
        <dbReference type="PROSITE" id="PS50885"/>
    </source>
</evidence>
<dbReference type="CDD" id="cd18774">
    <property type="entry name" value="PDC2_HK_sensor"/>
    <property type="match status" value="1"/>
</dbReference>
<dbReference type="PANTHER" id="PTHR45339:SF1">
    <property type="entry name" value="HYBRID SIGNAL TRANSDUCTION HISTIDINE KINASE J"/>
    <property type="match status" value="1"/>
</dbReference>
<dbReference type="SUPFAM" id="SSF55874">
    <property type="entry name" value="ATPase domain of HSP90 chaperone/DNA topoisomerase II/histidine kinase"/>
    <property type="match status" value="1"/>
</dbReference>
<dbReference type="GO" id="GO:0005524">
    <property type="term" value="F:ATP binding"/>
    <property type="evidence" value="ECO:0007669"/>
    <property type="project" value="UniProtKB-KW"/>
</dbReference>
<dbReference type="SMART" id="SM00448">
    <property type="entry name" value="REC"/>
    <property type="match status" value="1"/>
</dbReference>
<dbReference type="PROSITE" id="PS50885">
    <property type="entry name" value="HAMP"/>
    <property type="match status" value="1"/>
</dbReference>
<dbReference type="PRINTS" id="PR00344">
    <property type="entry name" value="BCTRLSENSOR"/>
</dbReference>
<feature type="transmembrane region" description="Helical" evidence="18">
    <location>
        <begin position="6"/>
        <end position="28"/>
    </location>
</feature>
<feature type="transmembrane region" description="Helical" evidence="18">
    <location>
        <begin position="343"/>
        <end position="363"/>
    </location>
</feature>
<keyword evidence="7 18" id="KW-0812">Transmembrane</keyword>
<accession>A0A8J6NUE1</accession>
<dbReference type="InterPro" id="IPR036890">
    <property type="entry name" value="HATPase_C_sf"/>
</dbReference>
<dbReference type="Gene3D" id="6.10.340.10">
    <property type="match status" value="1"/>
</dbReference>
<reference evidence="22 23" key="1">
    <citation type="submission" date="2020-08" db="EMBL/GenBank/DDBJ databases">
        <title>Bridging the membrane lipid divide: bacteria of the FCB group superphylum have the potential to synthesize archaeal ether lipids.</title>
        <authorList>
            <person name="Villanueva L."/>
            <person name="Von Meijenfeldt F.A.B."/>
            <person name="Westbye A.B."/>
            <person name="Yadav S."/>
            <person name="Hopmans E.C."/>
            <person name="Dutilh B.E."/>
            <person name="Sinninghe Damste J.S."/>
        </authorList>
    </citation>
    <scope>NUCLEOTIDE SEQUENCE [LARGE SCALE GENOMIC DNA]</scope>
    <source>
        <strain evidence="22">NIOZ-UU17</strain>
    </source>
</reference>
<evidence type="ECO:0000256" key="14">
    <source>
        <dbReference type="ARBA" id="ARBA00064003"/>
    </source>
</evidence>
<dbReference type="SUPFAM" id="SSF47384">
    <property type="entry name" value="Homodimeric domain of signal transducing histidine kinase"/>
    <property type="match status" value="1"/>
</dbReference>
<evidence type="ECO:0000256" key="6">
    <source>
        <dbReference type="ARBA" id="ARBA00022679"/>
    </source>
</evidence>
<dbReference type="Pfam" id="PF08269">
    <property type="entry name" value="dCache_2"/>
    <property type="match status" value="1"/>
</dbReference>
<dbReference type="Pfam" id="PF00072">
    <property type="entry name" value="Response_reg"/>
    <property type="match status" value="1"/>
</dbReference>
<evidence type="ECO:0000256" key="8">
    <source>
        <dbReference type="ARBA" id="ARBA00022741"/>
    </source>
</evidence>
<dbReference type="InterPro" id="IPR003594">
    <property type="entry name" value="HATPase_dom"/>
</dbReference>
<keyword evidence="9" id="KW-0418">Kinase</keyword>
<evidence type="ECO:0000256" key="17">
    <source>
        <dbReference type="SAM" id="Coils"/>
    </source>
</evidence>
<keyword evidence="6" id="KW-0808">Transferase</keyword>
<comment type="subcellular location">
    <subcellularLocation>
        <location evidence="2">Cell membrane</location>
        <topology evidence="2">Multi-pass membrane protein</topology>
    </subcellularLocation>
</comment>
<evidence type="ECO:0000259" key="19">
    <source>
        <dbReference type="PROSITE" id="PS50109"/>
    </source>
</evidence>
<dbReference type="Pfam" id="PF00512">
    <property type="entry name" value="HisKA"/>
    <property type="match status" value="1"/>
</dbReference>
<dbReference type="SUPFAM" id="SSF52172">
    <property type="entry name" value="CheY-like"/>
    <property type="match status" value="1"/>
</dbReference>
<dbReference type="GO" id="GO:0000155">
    <property type="term" value="F:phosphorelay sensor kinase activity"/>
    <property type="evidence" value="ECO:0007669"/>
    <property type="project" value="InterPro"/>
</dbReference>